<dbReference type="Proteomes" id="UP001060919">
    <property type="component" value="Chromosome"/>
</dbReference>
<gene>
    <name evidence="1" type="ORF">AsAng_0005190</name>
</gene>
<evidence type="ECO:0000313" key="2">
    <source>
        <dbReference type="Proteomes" id="UP001060919"/>
    </source>
</evidence>
<sequence>MRSLCLVLLAGDCLVFDGNVTKMRADNIVQQRTKQTKDLLKNPLHTTKVRLFVNISSISPSSPLFF</sequence>
<accession>A0A915YB39</accession>
<dbReference type="KEGG" id="aup:AsAng_0005190"/>
<protein>
    <submittedName>
        <fullName evidence="1">Uncharacterized protein</fullName>
    </submittedName>
</protein>
<proteinExistence type="predicted"/>
<name>A0A915YB39_9BACT</name>
<dbReference type="EMBL" id="AP026867">
    <property type="protein sequence ID" value="BDS09814.1"/>
    <property type="molecule type" value="Genomic_DNA"/>
</dbReference>
<organism evidence="1 2">
    <name type="scientific">Aureispira anguillae</name>
    <dbReference type="NCBI Taxonomy" id="2864201"/>
    <lineage>
        <taxon>Bacteria</taxon>
        <taxon>Pseudomonadati</taxon>
        <taxon>Bacteroidota</taxon>
        <taxon>Saprospiria</taxon>
        <taxon>Saprospirales</taxon>
        <taxon>Saprospiraceae</taxon>
        <taxon>Aureispira</taxon>
    </lineage>
</organism>
<reference evidence="1" key="1">
    <citation type="submission" date="2022-09" db="EMBL/GenBank/DDBJ databases">
        <title>Aureispira anguillicida sp. nov., isolated from Leptocephalus of Japanese eel Anguilla japonica.</title>
        <authorList>
            <person name="Yuasa K."/>
            <person name="Mekata T."/>
            <person name="Ikunari K."/>
        </authorList>
    </citation>
    <scope>NUCLEOTIDE SEQUENCE</scope>
    <source>
        <strain evidence="1">EL160426</strain>
    </source>
</reference>
<keyword evidence="2" id="KW-1185">Reference proteome</keyword>
<dbReference type="AlphaFoldDB" id="A0A915YB39"/>
<evidence type="ECO:0000313" key="1">
    <source>
        <dbReference type="EMBL" id="BDS09814.1"/>
    </source>
</evidence>